<gene>
    <name evidence="1" type="ORF">LCGC14_2364080</name>
</gene>
<evidence type="ECO:0000313" key="1">
    <source>
        <dbReference type="EMBL" id="KKL44598.1"/>
    </source>
</evidence>
<dbReference type="EMBL" id="LAZR01034699">
    <property type="protein sequence ID" value="KKL44598.1"/>
    <property type="molecule type" value="Genomic_DNA"/>
</dbReference>
<protein>
    <submittedName>
        <fullName evidence="1">Uncharacterized protein</fullName>
    </submittedName>
</protein>
<dbReference type="AlphaFoldDB" id="A0A0F9C5M3"/>
<accession>A0A0F9C5M3</accession>
<reference evidence="1" key="1">
    <citation type="journal article" date="2015" name="Nature">
        <title>Complex archaea that bridge the gap between prokaryotes and eukaryotes.</title>
        <authorList>
            <person name="Spang A."/>
            <person name="Saw J.H."/>
            <person name="Jorgensen S.L."/>
            <person name="Zaremba-Niedzwiedzka K."/>
            <person name="Martijn J."/>
            <person name="Lind A.E."/>
            <person name="van Eijk R."/>
            <person name="Schleper C."/>
            <person name="Guy L."/>
            <person name="Ettema T.J."/>
        </authorList>
    </citation>
    <scope>NUCLEOTIDE SEQUENCE</scope>
</reference>
<proteinExistence type="predicted"/>
<name>A0A0F9C5M3_9ZZZZ</name>
<comment type="caution">
    <text evidence="1">The sequence shown here is derived from an EMBL/GenBank/DDBJ whole genome shotgun (WGS) entry which is preliminary data.</text>
</comment>
<organism evidence="1">
    <name type="scientific">marine sediment metagenome</name>
    <dbReference type="NCBI Taxonomy" id="412755"/>
    <lineage>
        <taxon>unclassified sequences</taxon>
        <taxon>metagenomes</taxon>
        <taxon>ecological metagenomes</taxon>
    </lineage>
</organism>
<sequence length="106" mass="12088">MMTDKLYRETVRAAIGEAQMNSPSDDQISLLFAHVIKRLIEFQGIRDSYRAKKIAGRSIRVESYYFKDREGITFHDDGFVGFAGWADDTNVQPLLRAALDWVEDAA</sequence>